<evidence type="ECO:0000256" key="2">
    <source>
        <dbReference type="ARBA" id="ARBA00007951"/>
    </source>
</evidence>
<keyword evidence="5" id="KW-0378">Hydrolase</keyword>
<evidence type="ECO:0000256" key="6">
    <source>
        <dbReference type="ARBA" id="ARBA00023295"/>
    </source>
</evidence>
<dbReference type="Pfam" id="PF16757">
    <property type="entry name" value="Fucosidase_C"/>
    <property type="match status" value="1"/>
</dbReference>
<dbReference type="RefSeq" id="WP_346762190.1">
    <property type="nucleotide sequence ID" value="NZ_JAUJEB010000011.1"/>
</dbReference>
<evidence type="ECO:0000256" key="5">
    <source>
        <dbReference type="ARBA" id="ARBA00022801"/>
    </source>
</evidence>
<dbReference type="PIRSF" id="PIRSF001092">
    <property type="entry name" value="Alpha-L-fucosidase"/>
    <property type="match status" value="1"/>
</dbReference>
<reference evidence="9" key="1">
    <citation type="submission" date="2023-06" db="EMBL/GenBank/DDBJ databases">
        <title>Genomic of Agaribacillus aureum.</title>
        <authorList>
            <person name="Wang G."/>
        </authorList>
    </citation>
    <scope>NUCLEOTIDE SEQUENCE</scope>
    <source>
        <strain evidence="9">BMA12</strain>
    </source>
</reference>
<proteinExistence type="inferred from homology"/>
<keyword evidence="6" id="KW-0326">Glycosidase</keyword>
<dbReference type="Gene3D" id="2.60.40.1180">
    <property type="entry name" value="Golgi alpha-mannosidase II"/>
    <property type="match status" value="1"/>
</dbReference>
<evidence type="ECO:0000256" key="3">
    <source>
        <dbReference type="ARBA" id="ARBA00012662"/>
    </source>
</evidence>
<dbReference type="PRINTS" id="PR00741">
    <property type="entry name" value="GLHYDRLASE29"/>
</dbReference>
<evidence type="ECO:0000259" key="7">
    <source>
        <dbReference type="Pfam" id="PF01120"/>
    </source>
</evidence>
<dbReference type="InterPro" id="IPR000933">
    <property type="entry name" value="Glyco_hydro_29"/>
</dbReference>
<dbReference type="InterPro" id="IPR016286">
    <property type="entry name" value="FUC_metazoa-typ"/>
</dbReference>
<protein>
    <recommendedName>
        <fullName evidence="3">alpha-L-fucosidase</fullName>
        <ecNumber evidence="3">3.2.1.51</ecNumber>
    </recommendedName>
</protein>
<dbReference type="InterPro" id="IPR013780">
    <property type="entry name" value="Glyco_hydro_b"/>
</dbReference>
<evidence type="ECO:0000313" key="10">
    <source>
        <dbReference type="Proteomes" id="UP001172083"/>
    </source>
</evidence>
<evidence type="ECO:0000256" key="4">
    <source>
        <dbReference type="ARBA" id="ARBA00022729"/>
    </source>
</evidence>
<dbReference type="Gene3D" id="3.20.20.80">
    <property type="entry name" value="Glycosidases"/>
    <property type="match status" value="1"/>
</dbReference>
<dbReference type="Pfam" id="PF01120">
    <property type="entry name" value="Alpha_L_fucos"/>
    <property type="match status" value="1"/>
</dbReference>
<comment type="similarity">
    <text evidence="2">Belongs to the glycosyl hydrolase 29 family.</text>
</comment>
<evidence type="ECO:0000259" key="8">
    <source>
        <dbReference type="Pfam" id="PF16757"/>
    </source>
</evidence>
<keyword evidence="4" id="KW-0732">Signal</keyword>
<dbReference type="InterPro" id="IPR031919">
    <property type="entry name" value="Fucosidase_C"/>
</dbReference>
<dbReference type="InterPro" id="IPR017853">
    <property type="entry name" value="GH"/>
</dbReference>
<feature type="domain" description="Alpha-L-fucosidase C-terminal" evidence="8">
    <location>
        <begin position="427"/>
        <end position="506"/>
    </location>
</feature>
<comment type="function">
    <text evidence="1">Alpha-L-fucosidase is responsible for hydrolyzing the alpha-1,6-linked fucose joined to the reducing-end N-acetylglucosamine of the carbohydrate moieties of glycoproteins.</text>
</comment>
<dbReference type="EMBL" id="JAUJEB010000011">
    <property type="protein sequence ID" value="MDN5216853.1"/>
    <property type="molecule type" value="Genomic_DNA"/>
</dbReference>
<keyword evidence="10" id="KW-1185">Reference proteome</keyword>
<dbReference type="PANTHER" id="PTHR10030">
    <property type="entry name" value="ALPHA-L-FUCOSIDASE"/>
    <property type="match status" value="1"/>
</dbReference>
<evidence type="ECO:0000256" key="1">
    <source>
        <dbReference type="ARBA" id="ARBA00004071"/>
    </source>
</evidence>
<feature type="domain" description="Glycoside hydrolase family 29 N-terminal" evidence="7">
    <location>
        <begin position="28"/>
        <end position="397"/>
    </location>
</feature>
<dbReference type="SMART" id="SM00812">
    <property type="entry name" value="Alpha_L_fucos"/>
    <property type="match status" value="1"/>
</dbReference>
<comment type="caution">
    <text evidence="9">The sequence shown here is derived from an EMBL/GenBank/DDBJ whole genome shotgun (WGS) entry which is preliminary data.</text>
</comment>
<dbReference type="SUPFAM" id="SSF51445">
    <property type="entry name" value="(Trans)glycosidases"/>
    <property type="match status" value="1"/>
</dbReference>
<name>A0ABT8LGD5_9BACT</name>
<sequence length="510" mass="58654">MKNSCCWPYFALVLLAVNIGCGGEQKNALEEPEYFEGTVASLRHYKSPKWFSDAKFGIYVHWGVYSVPEMGEWYPRWMYQEGSGAYKHHLKNWGHPSEFGYKDFIPLWKAEKFDPDKAVALFKKAGARYFTPCAVHHDNFDLWDSRHHRWNAVDMGPQKDLIGMWREATLKQELRFGVTTHVARAYSWLNVANGADKQGPFAGVPYDGNDPEYDDFYFKKHNDLSSAGPEFPPQEWKDLWVKRMKDLIDNYHPDHFYFDGAIPFRGDYGKAGMEVIAHLYNHSMDRHNGKQEAVMCTKPRPFTGYYVPGLTTLDYERGKAPEIREEPWQTDDTIGPWGYKKGAKYKTTNAVIDKLVDIVSKNGNLLLNVPIKADGTFDEETVKTLEEIGKWLEINAEGIYETRPWIEFGEGKINSVAEMSRLSQYTAKDFRYTTKGDTLYAFVMDWPGAGKEIRFKLITPYNAAIKPIESVTMLGVGAVEWEQDGMGLHVTMPQEKPYEHAYGFKIIPKK</sequence>
<dbReference type="EC" id="3.2.1.51" evidence="3"/>
<dbReference type="Proteomes" id="UP001172083">
    <property type="component" value="Unassembled WGS sequence"/>
</dbReference>
<evidence type="ECO:0000313" key="9">
    <source>
        <dbReference type="EMBL" id="MDN5216853.1"/>
    </source>
</evidence>
<gene>
    <name evidence="9" type="ORF">QQ020_32580</name>
</gene>
<accession>A0ABT8LGD5</accession>
<organism evidence="9 10">
    <name type="scientific">Agaribacillus aureus</name>
    <dbReference type="NCBI Taxonomy" id="3051825"/>
    <lineage>
        <taxon>Bacteria</taxon>
        <taxon>Pseudomonadati</taxon>
        <taxon>Bacteroidota</taxon>
        <taxon>Cytophagia</taxon>
        <taxon>Cytophagales</taxon>
        <taxon>Splendidivirgaceae</taxon>
        <taxon>Agaribacillus</taxon>
    </lineage>
</organism>
<dbReference type="InterPro" id="IPR057739">
    <property type="entry name" value="Glyco_hydro_29_N"/>
</dbReference>
<dbReference type="PANTHER" id="PTHR10030:SF37">
    <property type="entry name" value="ALPHA-L-FUCOSIDASE-RELATED"/>
    <property type="match status" value="1"/>
</dbReference>